<dbReference type="EMBL" id="BLYI01000023">
    <property type="protein sequence ID" value="GFO84524.1"/>
    <property type="molecule type" value="Genomic_DNA"/>
</dbReference>
<proteinExistence type="predicted"/>
<evidence type="ECO:0000313" key="2">
    <source>
        <dbReference type="Proteomes" id="UP000613208"/>
    </source>
</evidence>
<evidence type="ECO:0000313" key="1">
    <source>
        <dbReference type="EMBL" id="GFO84524.1"/>
    </source>
</evidence>
<name>A0A916Q9W6_9FIRM</name>
<accession>A0A916Q9W6</accession>
<organism evidence="1 2">
    <name type="scientific">Anaerostipes butyraticus</name>
    <dbReference type="NCBI Taxonomy" id="645466"/>
    <lineage>
        <taxon>Bacteria</taxon>
        <taxon>Bacillati</taxon>
        <taxon>Bacillota</taxon>
        <taxon>Clostridia</taxon>
        <taxon>Lachnospirales</taxon>
        <taxon>Lachnospiraceae</taxon>
        <taxon>Anaerostipes</taxon>
    </lineage>
</organism>
<protein>
    <submittedName>
        <fullName evidence="1">Uncharacterized protein</fullName>
    </submittedName>
</protein>
<gene>
    <name evidence="1" type="ORF">ANBU17_08710</name>
</gene>
<sequence length="82" mass="9675">MEGKYFFNNKDITMNLCIQIRDVIDIIKERSHLSFQDAAGAFYHSKTYQALQNTENTLWAESAGYIADRFYEEQEQKELQTN</sequence>
<reference evidence="1" key="1">
    <citation type="submission" date="2020-06" db="EMBL/GenBank/DDBJ databases">
        <title>Characterization of fructooligosaccharide metabolism and fructooligosaccharide-degrading enzymes in human commensal butyrate producers.</title>
        <authorList>
            <person name="Tanno H."/>
            <person name="Fujii T."/>
            <person name="Hirano K."/>
            <person name="Maeno S."/>
            <person name="Tonozuka T."/>
            <person name="Sakamoto M."/>
            <person name="Ohkuma M."/>
            <person name="Tochio T."/>
            <person name="Endo A."/>
        </authorList>
    </citation>
    <scope>NUCLEOTIDE SEQUENCE</scope>
    <source>
        <strain evidence="1">JCM 17466</strain>
    </source>
</reference>
<dbReference type="AlphaFoldDB" id="A0A916Q9W6"/>
<comment type="caution">
    <text evidence="1">The sequence shown here is derived from an EMBL/GenBank/DDBJ whole genome shotgun (WGS) entry which is preliminary data.</text>
</comment>
<dbReference type="RefSeq" id="WP_054353166.1">
    <property type="nucleotide sequence ID" value="NZ_BLYI01000023.1"/>
</dbReference>
<dbReference type="Proteomes" id="UP000613208">
    <property type="component" value="Unassembled WGS sequence"/>
</dbReference>
<keyword evidence="2" id="KW-1185">Reference proteome</keyword>